<organism evidence="2 3">
    <name type="scientific">Mucor saturninus</name>
    <dbReference type="NCBI Taxonomy" id="64648"/>
    <lineage>
        <taxon>Eukaryota</taxon>
        <taxon>Fungi</taxon>
        <taxon>Fungi incertae sedis</taxon>
        <taxon>Mucoromycota</taxon>
        <taxon>Mucoromycotina</taxon>
        <taxon>Mucoromycetes</taxon>
        <taxon>Mucorales</taxon>
        <taxon>Mucorineae</taxon>
        <taxon>Mucoraceae</taxon>
        <taxon>Mucor</taxon>
    </lineage>
</organism>
<feature type="region of interest" description="Disordered" evidence="1">
    <location>
        <begin position="228"/>
        <end position="250"/>
    </location>
</feature>
<keyword evidence="3" id="KW-1185">Reference proteome</keyword>
<name>A0A8H7US27_9FUNG</name>
<comment type="caution">
    <text evidence="2">The sequence shown here is derived from an EMBL/GenBank/DDBJ whole genome shotgun (WGS) entry which is preliminary data.</text>
</comment>
<accession>A0A8H7US27</accession>
<protein>
    <submittedName>
        <fullName evidence="2">Uncharacterized protein</fullName>
    </submittedName>
</protein>
<feature type="compositionally biased region" description="Polar residues" evidence="1">
    <location>
        <begin position="228"/>
        <end position="239"/>
    </location>
</feature>
<reference evidence="2" key="1">
    <citation type="submission" date="2020-12" db="EMBL/GenBank/DDBJ databases">
        <title>Metabolic potential, ecology and presence of endohyphal bacteria is reflected in genomic diversity of Mucoromycotina.</title>
        <authorList>
            <person name="Muszewska A."/>
            <person name="Okrasinska A."/>
            <person name="Steczkiewicz K."/>
            <person name="Drgas O."/>
            <person name="Orlowska M."/>
            <person name="Perlinska-Lenart U."/>
            <person name="Aleksandrzak-Piekarczyk T."/>
            <person name="Szatraj K."/>
            <person name="Zielenkiewicz U."/>
            <person name="Pilsyk S."/>
            <person name="Malc E."/>
            <person name="Mieczkowski P."/>
            <person name="Kruszewska J.S."/>
            <person name="Biernat P."/>
            <person name="Pawlowska J."/>
        </authorList>
    </citation>
    <scope>NUCLEOTIDE SEQUENCE</scope>
    <source>
        <strain evidence="2">WA0000017839</strain>
    </source>
</reference>
<evidence type="ECO:0000256" key="1">
    <source>
        <dbReference type="SAM" id="MobiDB-lite"/>
    </source>
</evidence>
<dbReference type="AlphaFoldDB" id="A0A8H7US27"/>
<proteinExistence type="predicted"/>
<evidence type="ECO:0000313" key="3">
    <source>
        <dbReference type="Proteomes" id="UP000603453"/>
    </source>
</evidence>
<dbReference type="Proteomes" id="UP000603453">
    <property type="component" value="Unassembled WGS sequence"/>
</dbReference>
<sequence>MLAVSFFDELCLELKQQALLLLFFVWCFAKSVLLFFRKRFTSWFTSVWPAPVVRLVDVDIMGIPQGIGVDLIFAIEQLSIGSSPPVEVASSCLVACPGPPSEVTNPPVRLPSLPPSEKKGWGCYMLDCVCVTGLPCLGRVPLFALVGDAISHAWLQEHASDLVLSAVSSPSGDNAAMAVSSSYEDNAAFAVSSLYRDNAYSVVSSLYRDNTDSTVSFSYENNVADVVSSSSKDNTSPAVSSHFRDNADEAVSASSEDNAFPAVSFSAENNADDAVSSSAEDNAFPAVSSLFRDNAEEAVSFSSEDNAFPAVSFSSENNAEDVVSSFPKDNACPAVPFLFWNGAEEAVSSPLGDNACSSIASGDSAVSRPSFCSLPETKVSFFIPPTLLSPLGPDDDPCPFAPVVSSRPVESKTSVFSPGESTSSSCGRVIATPKGARLLRRRHLTTSTALTGQKQKKGMDLEKDMRIILEQY</sequence>
<dbReference type="OrthoDB" id="9942939at2759"/>
<evidence type="ECO:0000313" key="2">
    <source>
        <dbReference type="EMBL" id="KAG2192037.1"/>
    </source>
</evidence>
<dbReference type="EMBL" id="JAEPRD010000322">
    <property type="protein sequence ID" value="KAG2192037.1"/>
    <property type="molecule type" value="Genomic_DNA"/>
</dbReference>
<gene>
    <name evidence="2" type="ORF">INT47_003728</name>
</gene>